<dbReference type="Proteomes" id="UP000054928">
    <property type="component" value="Unassembled WGS sequence"/>
</dbReference>
<evidence type="ECO:0000256" key="2">
    <source>
        <dbReference type="ARBA" id="ARBA00022540"/>
    </source>
</evidence>
<dbReference type="GO" id="GO:0043022">
    <property type="term" value="F:ribosome binding"/>
    <property type="evidence" value="ECO:0007669"/>
    <property type="project" value="TreeGrafter"/>
</dbReference>
<dbReference type="OMA" id="WGKINDS"/>
<dbReference type="InterPro" id="IPR036787">
    <property type="entry name" value="T_IF-3_N_sf"/>
</dbReference>
<dbReference type="InterPro" id="IPR036788">
    <property type="entry name" value="T_IF-3_C_sf"/>
</dbReference>
<evidence type="ECO:0000313" key="5">
    <source>
        <dbReference type="EMBL" id="CEG47036.1"/>
    </source>
</evidence>
<dbReference type="SUPFAM" id="SSF55200">
    <property type="entry name" value="Translation initiation factor IF3, C-terminal domain"/>
    <property type="match status" value="1"/>
</dbReference>
<dbReference type="EMBL" id="CCYD01002371">
    <property type="protein sequence ID" value="CEG47036.1"/>
    <property type="molecule type" value="Genomic_DNA"/>
</dbReference>
<proteinExistence type="inferred from homology"/>
<dbReference type="PANTHER" id="PTHR10938:SF0">
    <property type="entry name" value="TRANSLATION INITIATION FACTOR IF-3, MITOCHONDRIAL"/>
    <property type="match status" value="1"/>
</dbReference>
<comment type="similarity">
    <text evidence="1">Belongs to the IF-3 family.</text>
</comment>
<dbReference type="SUPFAM" id="SSF54364">
    <property type="entry name" value="Translation initiation factor IF3, N-terminal domain"/>
    <property type="match status" value="1"/>
</dbReference>
<evidence type="ECO:0000313" key="6">
    <source>
        <dbReference type="Proteomes" id="UP000054928"/>
    </source>
</evidence>
<keyword evidence="3" id="KW-0648">Protein biosynthesis</keyword>
<reference evidence="6" key="1">
    <citation type="submission" date="2014-09" db="EMBL/GenBank/DDBJ databases">
        <authorList>
            <person name="Sharma Rahul"/>
            <person name="Thines Marco"/>
        </authorList>
    </citation>
    <scope>NUCLEOTIDE SEQUENCE [LARGE SCALE GENOMIC DNA]</scope>
</reference>
<dbReference type="Gene3D" id="3.10.20.80">
    <property type="entry name" value="Translation initiation factor 3 (IF-3), N-terminal domain"/>
    <property type="match status" value="1"/>
</dbReference>
<dbReference type="NCBIfam" id="TIGR00168">
    <property type="entry name" value="infC"/>
    <property type="match status" value="1"/>
</dbReference>
<dbReference type="InterPro" id="IPR019814">
    <property type="entry name" value="Translation_initiation_fac_3_N"/>
</dbReference>
<dbReference type="GeneID" id="36398755"/>
<dbReference type="Gene3D" id="3.30.110.10">
    <property type="entry name" value="Translation initiation factor 3 (IF-3), C-terminal domain"/>
    <property type="match status" value="1"/>
</dbReference>
<evidence type="ECO:0000256" key="3">
    <source>
        <dbReference type="ARBA" id="ARBA00022917"/>
    </source>
</evidence>
<sequence length="203" mass="22740">MLTSLVRPAVRCMVRSRRPLGHHQSLLLRGCSSVKKWGKINDSIEANVVNIVQDCGSLRANVPIHQAIQEAQSQGLDLVQVSPLGKMPTVCKIFDTNKRLYELKKASKNMMKQQKVKVDKEVLIGAKIAPNDLSMKVDQLKRFLSKGHKVKVTIKYAQAYHLKDQCLEQLKRIDSFIDAETGVLIGPPKDQYGGVYVNYSPVT</sequence>
<dbReference type="AlphaFoldDB" id="A0A0P1AZY3"/>
<dbReference type="OrthoDB" id="21573at2759"/>
<feature type="domain" description="Translation initiation factor 3 N-terminal" evidence="4">
    <location>
        <begin position="40"/>
        <end position="109"/>
    </location>
</feature>
<keyword evidence="6" id="KW-1185">Reference proteome</keyword>
<protein>
    <submittedName>
        <fullName evidence="5">Translation initiation factor if-3</fullName>
    </submittedName>
</protein>
<dbReference type="InterPro" id="IPR001288">
    <property type="entry name" value="Translation_initiation_fac_3"/>
</dbReference>
<evidence type="ECO:0000256" key="1">
    <source>
        <dbReference type="ARBA" id="ARBA00005439"/>
    </source>
</evidence>
<name>A0A0P1AZY3_PLAHL</name>
<keyword evidence="2 5" id="KW-0396">Initiation factor</keyword>
<organism evidence="5 6">
    <name type="scientific">Plasmopara halstedii</name>
    <name type="common">Downy mildew of sunflower</name>
    <dbReference type="NCBI Taxonomy" id="4781"/>
    <lineage>
        <taxon>Eukaryota</taxon>
        <taxon>Sar</taxon>
        <taxon>Stramenopiles</taxon>
        <taxon>Oomycota</taxon>
        <taxon>Peronosporomycetes</taxon>
        <taxon>Peronosporales</taxon>
        <taxon>Peronosporaceae</taxon>
        <taxon>Plasmopara</taxon>
    </lineage>
</organism>
<dbReference type="Pfam" id="PF05198">
    <property type="entry name" value="IF3_N"/>
    <property type="match status" value="1"/>
</dbReference>
<dbReference type="PANTHER" id="PTHR10938">
    <property type="entry name" value="TRANSLATION INITIATION FACTOR IF-3"/>
    <property type="match status" value="1"/>
</dbReference>
<evidence type="ECO:0000259" key="4">
    <source>
        <dbReference type="Pfam" id="PF05198"/>
    </source>
</evidence>
<dbReference type="RefSeq" id="XP_024583405.1">
    <property type="nucleotide sequence ID" value="XM_024717959.1"/>
</dbReference>
<dbReference type="GO" id="GO:0003743">
    <property type="term" value="F:translation initiation factor activity"/>
    <property type="evidence" value="ECO:0007669"/>
    <property type="project" value="UniProtKB-KW"/>
</dbReference>
<dbReference type="GO" id="GO:0032790">
    <property type="term" value="P:ribosome disassembly"/>
    <property type="evidence" value="ECO:0007669"/>
    <property type="project" value="TreeGrafter"/>
</dbReference>
<accession>A0A0P1AZY3</accession>